<evidence type="ECO:0000313" key="7">
    <source>
        <dbReference type="EMBL" id="MDQ7250419.1"/>
    </source>
</evidence>
<comment type="caution">
    <text evidence="7">The sequence shown here is derived from an EMBL/GenBank/DDBJ whole genome shotgun (WGS) entry which is preliminary data.</text>
</comment>
<evidence type="ECO:0000256" key="1">
    <source>
        <dbReference type="ARBA" id="ARBA00004370"/>
    </source>
</evidence>
<evidence type="ECO:0000256" key="2">
    <source>
        <dbReference type="ARBA" id="ARBA00009530"/>
    </source>
</evidence>
<accession>A0ABU0YRR6</accession>
<keyword evidence="3 6" id="KW-0812">Transmembrane</keyword>
<protein>
    <submittedName>
        <fullName evidence="7">YqaE/Pmp3 family membrane protein</fullName>
    </submittedName>
</protein>
<organism evidence="7 8">
    <name type="scientific">Dongia sedimenti</name>
    <dbReference type="NCBI Taxonomy" id="3064282"/>
    <lineage>
        <taxon>Bacteria</taxon>
        <taxon>Pseudomonadati</taxon>
        <taxon>Pseudomonadota</taxon>
        <taxon>Alphaproteobacteria</taxon>
        <taxon>Rhodospirillales</taxon>
        <taxon>Dongiaceae</taxon>
        <taxon>Dongia</taxon>
    </lineage>
</organism>
<evidence type="ECO:0000313" key="8">
    <source>
        <dbReference type="Proteomes" id="UP001230156"/>
    </source>
</evidence>
<comment type="similarity">
    <text evidence="2">Belongs to the UPF0057 (PMP3) family.</text>
</comment>
<keyword evidence="5 6" id="KW-0472">Membrane</keyword>
<dbReference type="EMBL" id="JAUYVI010000007">
    <property type="protein sequence ID" value="MDQ7250419.1"/>
    <property type="molecule type" value="Genomic_DNA"/>
</dbReference>
<dbReference type="Pfam" id="PF01679">
    <property type="entry name" value="Pmp3"/>
    <property type="match status" value="1"/>
</dbReference>
<dbReference type="RefSeq" id="WP_379959681.1">
    <property type="nucleotide sequence ID" value="NZ_JAUYVI010000007.1"/>
</dbReference>
<keyword evidence="8" id="KW-1185">Reference proteome</keyword>
<proteinExistence type="inferred from homology"/>
<evidence type="ECO:0000256" key="5">
    <source>
        <dbReference type="ARBA" id="ARBA00023136"/>
    </source>
</evidence>
<dbReference type="InterPro" id="IPR000612">
    <property type="entry name" value="PMP3"/>
</dbReference>
<evidence type="ECO:0000256" key="4">
    <source>
        <dbReference type="ARBA" id="ARBA00022989"/>
    </source>
</evidence>
<name>A0ABU0YRR6_9PROT</name>
<keyword evidence="4 6" id="KW-1133">Transmembrane helix</keyword>
<evidence type="ECO:0000256" key="6">
    <source>
        <dbReference type="SAM" id="Phobius"/>
    </source>
</evidence>
<gene>
    <name evidence="7" type="ORF">Q8A70_22200</name>
</gene>
<reference evidence="8" key="1">
    <citation type="submission" date="2023-08" db="EMBL/GenBank/DDBJ databases">
        <title>Rhodospirillaceae gen. nov., a novel taxon isolated from the Yangtze River Yuezi River estuary sludge.</title>
        <authorList>
            <person name="Ruan L."/>
        </authorList>
    </citation>
    <scope>NUCLEOTIDE SEQUENCE [LARGE SCALE GENOMIC DNA]</scope>
    <source>
        <strain evidence="8">R-7</strain>
    </source>
</reference>
<comment type="subcellular location">
    <subcellularLocation>
        <location evidence="1">Membrane</location>
    </subcellularLocation>
</comment>
<feature type="transmembrane region" description="Helical" evidence="6">
    <location>
        <begin position="28"/>
        <end position="47"/>
    </location>
</feature>
<dbReference type="Proteomes" id="UP001230156">
    <property type="component" value="Unassembled WGS sequence"/>
</dbReference>
<evidence type="ECO:0000256" key="3">
    <source>
        <dbReference type="ARBA" id="ARBA00022692"/>
    </source>
</evidence>
<sequence length="76" mass="8445">MNRIFTLSLPFVSFVAIGRLGAGLFCLFLQLTLIGWIPAAIWASFVVSRHHTESKIAGAFARAQRSNRYPAAVFDF</sequence>